<dbReference type="SUPFAM" id="SSF56935">
    <property type="entry name" value="Porins"/>
    <property type="match status" value="1"/>
</dbReference>
<dbReference type="SUPFAM" id="SSF49464">
    <property type="entry name" value="Carboxypeptidase regulatory domain-like"/>
    <property type="match status" value="1"/>
</dbReference>
<evidence type="ECO:0000256" key="3">
    <source>
        <dbReference type="ARBA" id="ARBA00023237"/>
    </source>
</evidence>
<dbReference type="Pfam" id="PF13620">
    <property type="entry name" value="CarboxypepD_reg"/>
    <property type="match status" value="1"/>
</dbReference>
<dbReference type="GO" id="GO:0009279">
    <property type="term" value="C:cell outer membrane"/>
    <property type="evidence" value="ECO:0007669"/>
    <property type="project" value="UniProtKB-SubCell"/>
</dbReference>
<keyword evidence="2" id="KW-0472">Membrane</keyword>
<evidence type="ECO:0000256" key="1">
    <source>
        <dbReference type="ARBA" id="ARBA00004442"/>
    </source>
</evidence>
<evidence type="ECO:0000313" key="6">
    <source>
        <dbReference type="EMBL" id="NMW30538.1"/>
    </source>
</evidence>
<comment type="subcellular location">
    <subcellularLocation>
        <location evidence="1">Cell outer membrane</location>
    </subcellularLocation>
</comment>
<feature type="domain" description="TonB-dependent transporter Oar-like beta-barrel" evidence="5">
    <location>
        <begin position="363"/>
        <end position="1077"/>
    </location>
</feature>
<evidence type="ECO:0000313" key="7">
    <source>
        <dbReference type="Proteomes" id="UP000561181"/>
    </source>
</evidence>
<proteinExistence type="predicted"/>
<organism evidence="6 7">
    <name type="scientific">Pontixanthobacter rizhaonensis</name>
    <dbReference type="NCBI Taxonomy" id="2730337"/>
    <lineage>
        <taxon>Bacteria</taxon>
        <taxon>Pseudomonadati</taxon>
        <taxon>Pseudomonadota</taxon>
        <taxon>Alphaproteobacteria</taxon>
        <taxon>Sphingomonadales</taxon>
        <taxon>Erythrobacteraceae</taxon>
        <taxon>Pontixanthobacter</taxon>
    </lineage>
</organism>
<dbReference type="EMBL" id="JABCRE010000002">
    <property type="protein sequence ID" value="NMW30538.1"/>
    <property type="molecule type" value="Genomic_DNA"/>
</dbReference>
<keyword evidence="4" id="KW-0732">Signal</keyword>
<dbReference type="InterPro" id="IPR008969">
    <property type="entry name" value="CarboxyPept-like_regulatory"/>
</dbReference>
<feature type="signal peptide" evidence="4">
    <location>
        <begin position="1"/>
        <end position="21"/>
    </location>
</feature>
<evidence type="ECO:0000256" key="2">
    <source>
        <dbReference type="ARBA" id="ARBA00023136"/>
    </source>
</evidence>
<evidence type="ECO:0000259" key="5">
    <source>
        <dbReference type="Pfam" id="PF25183"/>
    </source>
</evidence>
<feature type="chain" id="PRO_5032863237" description="TonB-dependent transporter Oar-like beta-barrel domain-containing protein" evidence="4">
    <location>
        <begin position="22"/>
        <end position="1173"/>
    </location>
</feature>
<protein>
    <recommendedName>
        <fullName evidence="5">TonB-dependent transporter Oar-like beta-barrel domain-containing protein</fullName>
    </recommendedName>
</protein>
<keyword evidence="3" id="KW-0998">Cell outer membrane</keyword>
<feature type="domain" description="TonB-dependent transporter Oar-like beta-barrel" evidence="5">
    <location>
        <begin position="248"/>
        <end position="314"/>
    </location>
</feature>
<sequence length="1173" mass="124817">MKLKYLLAASVVSLSATAMVAAPASAQQITSGIEGQVTSTDGTAVAGATVVVTDTRTGRSSALTADSDGSFRISSLVPGGPYTVTVTADGFEGQSVEGQFITVSGNTDFKFELAAATAGGENFIVVTGERANVQQLAVGPGSAFSTETLETFPSLTRDVRDIIRLDPRVSLERANEVDRISCLGGNDRSNTFTVDGIVQADVFGLNGTPFAARNALPLPFDVVRETSVEFAPFDVEYSDFTGCLVNVVTKSGTNEFHGSAFYTFRSDDIRGTSLDGVDDIVSPFEEKRWGATLGGPIIPDRLFFYAGYEETDLGNANEFGPFGGGFANEANFVTQAQFDRFAQIANDVYGQDVGGYPVTLAESSVRYFGRIDAYISDNHRLEATYQRLEETNIESDTGGQELTGFNSFEDEGTVSDYYSVRLYSDWSDKVSTELRLSRAEVADVQGPVGFGEAQSANPTVRLTVGVDNETNGLIPGGQNGRLSTGPGIFRSANALNSTVDQAKFQMNIDGGAHQIKLGAEINSLDVFNLFAINATGTLFFRNLDDFENGLVASGGFSSVFAGADDLVGGGLGGGTIRATPTGDINEASATFKRQIYSVYAQDEWQATPQLGITAGVRVQWFAGDAPRPNPAFQARYGFNNAVGFGSLDPILLPRLSATYELDNTGFFSNSRVTGGVGIFSGGDPVVYFSNAFSNNGFSTGEGDTFDGPCNGIQDANGQISVLNNGAFTGIPACAVTAASAQAAAGLADTQSTDPNFKTPTVTRANIGFSTDLGTDSGFFSDWRLNVDYIYSRFNNTLNFVDLSQTPDIRTNGGFTVDGRPIYAAIDPTATGCNAELQGTGGTPPTYTGVTADCFNTRRDDEIQLTNGPGYESHVASFLLSKNFDRGIFTEGGGVFLRLGYAFTDSNNNRNVGSSTATSSFDVSAAFDRQNPAVSTSNFETRHNFTAAVSFREEFFGDYATTLGLFFRAREGRPYSLTFDGGGVFNDSSSGNDNALLYVPTGTGDANLTDFSGQGFSATQIAALQAAQDSAVQSLTNYVDASGCSFTAGASIARNTCRNPWSYDLDLRFSQELPFIGSLTGIANDKLELFVDMDNFLNFIDDSANIVRARGQFVDLVDTGVRVDDPDNPGSTISVGGVDDQGRYAISGFNPDDRLNVSTTSSIWRMQVGVRYEF</sequence>
<dbReference type="InterPro" id="IPR057601">
    <property type="entry name" value="Oar-like_b-barrel"/>
</dbReference>
<dbReference type="AlphaFoldDB" id="A0A848QN64"/>
<evidence type="ECO:0000256" key="4">
    <source>
        <dbReference type="SAM" id="SignalP"/>
    </source>
</evidence>
<dbReference type="Gene3D" id="2.40.170.20">
    <property type="entry name" value="TonB-dependent receptor, beta-barrel domain"/>
    <property type="match status" value="1"/>
</dbReference>
<dbReference type="InterPro" id="IPR036942">
    <property type="entry name" value="Beta-barrel_TonB_sf"/>
</dbReference>
<reference evidence="6 7" key="1">
    <citation type="submission" date="2020-04" db="EMBL/GenBank/DDBJ databases">
        <authorList>
            <person name="Liu A."/>
        </authorList>
    </citation>
    <scope>NUCLEOTIDE SEQUENCE [LARGE SCALE GENOMIC DNA]</scope>
    <source>
        <strain evidence="6 7">RZ02</strain>
    </source>
</reference>
<comment type="caution">
    <text evidence="6">The sequence shown here is derived from an EMBL/GenBank/DDBJ whole genome shotgun (WGS) entry which is preliminary data.</text>
</comment>
<gene>
    <name evidence="6" type="ORF">HKD42_00460</name>
</gene>
<dbReference type="Pfam" id="PF25183">
    <property type="entry name" value="OMP_b-brl_4"/>
    <property type="match status" value="2"/>
</dbReference>
<name>A0A848QN64_9SPHN</name>
<accession>A0A848QN64</accession>
<keyword evidence="7" id="KW-1185">Reference proteome</keyword>
<dbReference type="RefSeq" id="WP_170009297.1">
    <property type="nucleotide sequence ID" value="NZ_JABCRE010000002.1"/>
</dbReference>
<dbReference type="Proteomes" id="UP000561181">
    <property type="component" value="Unassembled WGS sequence"/>
</dbReference>
<dbReference type="Gene3D" id="2.60.40.1120">
    <property type="entry name" value="Carboxypeptidase-like, regulatory domain"/>
    <property type="match status" value="1"/>
</dbReference>